<evidence type="ECO:0000259" key="4">
    <source>
        <dbReference type="Pfam" id="PF02538"/>
    </source>
</evidence>
<feature type="domain" description="Hydantoinase/oxoprolinase N-terminal" evidence="5">
    <location>
        <begin position="10"/>
        <end position="186"/>
    </location>
</feature>
<gene>
    <name evidence="7" type="ORF">DRV85_17165</name>
</gene>
<sequence length="1207" mass="128630">MNDEAGRWDFWIDRGGTFTDVIARAPSGRLAEMKLLSENPGAYDDAAIEGIRRFLDVPPGAIPPERVGTVRMGTTVATNALLERKGDRTLLLITRGFRDALRIGYQDRPDIFAKEIVLPEMLYERVVEVDERVRADGTVERELDMDGARQALTDAKADGIDAVAIVLMHAWTAPEHETRLAEAARAAGFGQVSVSHEVSPLIKLVGRGDTTVVDAYLTPILSRYVERVAAALGATPPDQPGPTLQFMMSSGGLTAADRFKGRDAILSGPAGGVVGMARTGQIAGEDRVIGFDMGGTSTDVAHFDGAFERAFETQVAGVRMRAPMLRVHTVAAGGGSILHAEPGRFRVGPDSAGADPGPACYRRGGPLTVTDANVMLGKLNPDYFPAIFGPDQDQPLDRETVAAKFAEIAQQEGKSAEEVAEGFLRIAVENMANAIKKISVQRGYDVTRYLLNAFGGAGGQHACLVADALGMTKVLIHPLSGLLSAYGIGLARVTEARQRGMEIELTADGAAEVEAALAALSDEVRAALAAQGVPQEGVTLTPRLHLRYAGTDTALPVVWEKDVAAARAAFEAAHETEFGFTDPDAALVVEAAEIEGQAAEPAADPEPRAEPTKGEAEAAAEVPVFSGGERRQARVVLREALAPGRTVTGPALIIEPNQTVVVEPGWRAEVTPRDHILMTRVEAAARDRAIGTKADPVLLEVFNNLFMNIAEQMGVALQKTARSVNIKERLDFSCAVFDADGALVANAPHMPVHLGSMDRSVETVIRLNEGDVRPGDVFALNAPYNGGTHLPDITVVTPVFDEAGETILFWVASRGHHADVGGRAPGSMTPLATTVEEEGVLIDNFRLVEGGRFREAEIREVLTDHPWPARNPDQNIADLKAQVAANARGVAELRAMIGQFGLEVVQAYMGHVQDNAAAEVARVIGRLSDGEYEYPTDTGQVIRVKITVDREAGEATVDFTGTSEAQANNFNAPEPVTRAAVLYVFRVMVESPIPMNAGCLRPVKIVIPEGSMLSPRYPAAVVAGNVETSQHVTNALFGALGAMANSQGTMNNLTFGNDRHQYYETLCAGSPAGVKNDGSGFDGTAAVHVHMTNSRLTDPEVLELRYPVLLEEFRIDPDSGGEGRFSAGDGTTRRIRFLEEMELAILSSHRLRPPLGLAGGGPGRVGRTTIRRADGRVETLDAVDQTRVGPGDAVVVMTPTAGGYGTP</sequence>
<dbReference type="InterPro" id="IPR008040">
    <property type="entry name" value="Hydant_A_N"/>
</dbReference>
<comment type="similarity">
    <text evidence="1">Belongs to the oxoprolinase family.</text>
</comment>
<dbReference type="Pfam" id="PF19278">
    <property type="entry name" value="Hydant_A_C"/>
    <property type="match status" value="1"/>
</dbReference>
<dbReference type="InterPro" id="IPR003692">
    <property type="entry name" value="Hydantoinase_B"/>
</dbReference>
<dbReference type="PANTHER" id="PTHR11365:SF23">
    <property type="entry name" value="HYPOTHETICAL 5-OXOPROLINASE (EUROFUNG)-RELATED"/>
    <property type="match status" value="1"/>
</dbReference>
<dbReference type="EMBL" id="QNTQ01000023">
    <property type="protein sequence ID" value="RBI83014.1"/>
    <property type="molecule type" value="Genomic_DNA"/>
</dbReference>
<evidence type="ECO:0000313" key="8">
    <source>
        <dbReference type="Proteomes" id="UP000253370"/>
    </source>
</evidence>
<name>A0A365U4F0_9RHOB</name>
<evidence type="ECO:0000256" key="1">
    <source>
        <dbReference type="ARBA" id="ARBA00010403"/>
    </source>
</evidence>
<dbReference type="GO" id="GO:0017168">
    <property type="term" value="F:5-oxoprolinase (ATP-hydrolyzing) activity"/>
    <property type="evidence" value="ECO:0007669"/>
    <property type="project" value="TreeGrafter"/>
</dbReference>
<feature type="region of interest" description="Disordered" evidence="2">
    <location>
        <begin position="597"/>
        <end position="620"/>
    </location>
</feature>
<feature type="compositionally biased region" description="Basic and acidic residues" evidence="2">
    <location>
        <begin position="605"/>
        <end position="616"/>
    </location>
</feature>
<evidence type="ECO:0000259" key="6">
    <source>
        <dbReference type="Pfam" id="PF19278"/>
    </source>
</evidence>
<evidence type="ECO:0000259" key="5">
    <source>
        <dbReference type="Pfam" id="PF05378"/>
    </source>
</evidence>
<reference evidence="7 8" key="1">
    <citation type="submission" date="2018-07" db="EMBL/GenBank/DDBJ databases">
        <title>Rhodosalinus sp. strain E84T genomic sequence and assembly.</title>
        <authorList>
            <person name="Liu Z.-W."/>
            <person name="Lu D.-C."/>
        </authorList>
    </citation>
    <scope>NUCLEOTIDE SEQUENCE [LARGE SCALE GENOMIC DNA]</scope>
    <source>
        <strain evidence="7 8">E84</strain>
    </source>
</reference>
<dbReference type="GO" id="GO:0005829">
    <property type="term" value="C:cytosol"/>
    <property type="evidence" value="ECO:0007669"/>
    <property type="project" value="TreeGrafter"/>
</dbReference>
<accession>A0A365U4F0</accession>
<dbReference type="AlphaFoldDB" id="A0A365U4F0"/>
<proteinExistence type="inferred from homology"/>
<dbReference type="OrthoDB" id="9759608at2"/>
<comment type="caution">
    <text evidence="7">The sequence shown here is derived from an EMBL/GenBank/DDBJ whole genome shotgun (WGS) entry which is preliminary data.</text>
</comment>
<feature type="domain" description="Acetophenone carboxylase-like C-terminal" evidence="6">
    <location>
        <begin position="508"/>
        <end position="669"/>
    </location>
</feature>
<dbReference type="InterPro" id="IPR049517">
    <property type="entry name" value="ACX-like_C"/>
</dbReference>
<dbReference type="Pfam" id="PF01968">
    <property type="entry name" value="Hydantoinase_A"/>
    <property type="match status" value="1"/>
</dbReference>
<dbReference type="Pfam" id="PF02538">
    <property type="entry name" value="Hydantoinase_B"/>
    <property type="match status" value="1"/>
</dbReference>
<organism evidence="7 8">
    <name type="scientific">Rhodosalinus halophilus</name>
    <dbReference type="NCBI Taxonomy" id="2259333"/>
    <lineage>
        <taxon>Bacteria</taxon>
        <taxon>Pseudomonadati</taxon>
        <taxon>Pseudomonadota</taxon>
        <taxon>Alphaproteobacteria</taxon>
        <taxon>Rhodobacterales</taxon>
        <taxon>Paracoccaceae</taxon>
        <taxon>Rhodosalinus</taxon>
    </lineage>
</organism>
<dbReference type="InterPro" id="IPR002821">
    <property type="entry name" value="Hydantoinase_A"/>
</dbReference>
<dbReference type="PANTHER" id="PTHR11365">
    <property type="entry name" value="5-OXOPROLINASE RELATED"/>
    <property type="match status" value="1"/>
</dbReference>
<feature type="domain" description="Hydantoinase B/oxoprolinase" evidence="4">
    <location>
        <begin position="695"/>
        <end position="1207"/>
    </location>
</feature>
<keyword evidence="8" id="KW-1185">Reference proteome</keyword>
<dbReference type="Proteomes" id="UP000253370">
    <property type="component" value="Unassembled WGS sequence"/>
</dbReference>
<dbReference type="InterPro" id="IPR045079">
    <property type="entry name" value="Oxoprolinase-like"/>
</dbReference>
<feature type="domain" description="Hydantoinase A/oxoprolinase" evidence="3">
    <location>
        <begin position="207"/>
        <end position="496"/>
    </location>
</feature>
<evidence type="ECO:0000259" key="3">
    <source>
        <dbReference type="Pfam" id="PF01968"/>
    </source>
</evidence>
<evidence type="ECO:0000256" key="2">
    <source>
        <dbReference type="SAM" id="MobiDB-lite"/>
    </source>
</evidence>
<protein>
    <submittedName>
        <fullName evidence="7">5-oxoprolinase</fullName>
    </submittedName>
</protein>
<dbReference type="Pfam" id="PF05378">
    <property type="entry name" value="Hydant_A_N"/>
    <property type="match status" value="1"/>
</dbReference>
<dbReference type="RefSeq" id="WP_113290707.1">
    <property type="nucleotide sequence ID" value="NZ_QNTQ01000023.1"/>
</dbReference>
<dbReference type="GO" id="GO:0006749">
    <property type="term" value="P:glutathione metabolic process"/>
    <property type="evidence" value="ECO:0007669"/>
    <property type="project" value="TreeGrafter"/>
</dbReference>
<evidence type="ECO:0000313" key="7">
    <source>
        <dbReference type="EMBL" id="RBI83014.1"/>
    </source>
</evidence>